<dbReference type="GeneID" id="93666182"/>
<reference evidence="1 2" key="1">
    <citation type="submission" date="2015-04" db="EMBL/GenBank/DDBJ databases">
        <title>Draft genome sequence of Rathayibacter toxicus strain FH-142 (AKA 70134 or CS 32), a Western Australian isolate.</title>
        <authorList>
            <consortium name="Consortium for Microbial Forensics and Genomics (microFORGE)"/>
            <person name="Knight B.M."/>
            <person name="Roberts D.P."/>
            <person name="Lin D."/>
            <person name="Hari K."/>
            <person name="Fletcher J."/>
            <person name="Melcher U."/>
            <person name="Blagden T."/>
            <person name="Luster D.G."/>
            <person name="Sechler A.J."/>
            <person name="Schneider W.L."/>
            <person name="Winegar R.A."/>
        </authorList>
    </citation>
    <scope>NUCLEOTIDE SEQUENCE [LARGE SCALE GENOMIC DNA]</scope>
    <source>
        <strain evidence="1 2">FH142</strain>
    </source>
</reference>
<dbReference type="eggNOG" id="COG0640">
    <property type="taxonomic scope" value="Bacteria"/>
</dbReference>
<dbReference type="InterPro" id="IPR036388">
    <property type="entry name" value="WH-like_DNA-bd_sf"/>
</dbReference>
<dbReference type="InterPro" id="IPR036390">
    <property type="entry name" value="WH_DNA-bd_sf"/>
</dbReference>
<evidence type="ECO:0000313" key="1">
    <source>
        <dbReference type="EMBL" id="KKM46596.1"/>
    </source>
</evidence>
<dbReference type="RefSeq" id="WP_042733686.1">
    <property type="nucleotide sequence ID" value="NZ_CP010848.1"/>
</dbReference>
<dbReference type="STRING" id="145458.APU90_06230"/>
<sequence>MTSAEKKIVRELDDIRERLARLEAATRTQTPLPSHHPSIRDDPFWALSALKERLSPHGGVVFAGAVNSPAGPIEWQYGLTADVLVERDWGANPGPTALAALGSSVRLRFVQAIANGKETVAQLAESEGAGTTGQIYHHINQLVAAGWLETRGRGRYGIPPERLVPLLVILLAAGGPR</sequence>
<protein>
    <recommendedName>
        <fullName evidence="3">ArsR family transcriptional regulator</fullName>
    </recommendedName>
</protein>
<dbReference type="KEGG" id="rtx:TI83_00250"/>
<keyword evidence="2" id="KW-1185">Reference proteome</keyword>
<proteinExistence type="predicted"/>
<dbReference type="Proteomes" id="UP000052979">
    <property type="component" value="Unassembled WGS sequence"/>
</dbReference>
<dbReference type="CDD" id="cd00090">
    <property type="entry name" value="HTH_ARSR"/>
    <property type="match status" value="1"/>
</dbReference>
<dbReference type="InterPro" id="IPR011991">
    <property type="entry name" value="ArsR-like_HTH"/>
</dbReference>
<evidence type="ECO:0008006" key="3">
    <source>
        <dbReference type="Google" id="ProtNLM"/>
    </source>
</evidence>
<gene>
    <name evidence="1" type="ORF">VT73_02410</name>
</gene>
<dbReference type="EMBL" id="LBFI01000017">
    <property type="protein sequence ID" value="KKM46596.1"/>
    <property type="molecule type" value="Genomic_DNA"/>
</dbReference>
<organism evidence="1 2">
    <name type="scientific">Rathayibacter toxicus</name>
    <dbReference type="NCBI Taxonomy" id="145458"/>
    <lineage>
        <taxon>Bacteria</taxon>
        <taxon>Bacillati</taxon>
        <taxon>Actinomycetota</taxon>
        <taxon>Actinomycetes</taxon>
        <taxon>Micrococcales</taxon>
        <taxon>Microbacteriaceae</taxon>
        <taxon>Rathayibacter</taxon>
    </lineage>
</organism>
<dbReference type="AlphaFoldDB" id="A0A0C5BQA3"/>
<name>A0A0C5BQA3_9MICO</name>
<dbReference type="SUPFAM" id="SSF46785">
    <property type="entry name" value="Winged helix' DNA-binding domain"/>
    <property type="match status" value="1"/>
</dbReference>
<evidence type="ECO:0000313" key="2">
    <source>
        <dbReference type="Proteomes" id="UP000052979"/>
    </source>
</evidence>
<dbReference type="KEGG" id="rtc:APU90_06230"/>
<dbReference type="Gene3D" id="1.10.10.10">
    <property type="entry name" value="Winged helix-like DNA-binding domain superfamily/Winged helix DNA-binding domain"/>
    <property type="match status" value="1"/>
</dbReference>
<accession>A0A0C5BQA3</accession>
<comment type="caution">
    <text evidence="1">The sequence shown here is derived from an EMBL/GenBank/DDBJ whole genome shotgun (WGS) entry which is preliminary data.</text>
</comment>
<dbReference type="PATRIC" id="fig|145458.7.peg.53"/>